<dbReference type="Proteomes" id="UP000703590">
    <property type="component" value="Unassembled WGS sequence"/>
</dbReference>
<keyword evidence="3" id="KW-0808">Transferase</keyword>
<comment type="caution">
    <text evidence="6">The sequence shown here is derived from an EMBL/GenBank/DDBJ whole genome shotgun (WGS) entry which is preliminary data.</text>
</comment>
<protein>
    <submittedName>
        <fullName evidence="6">O-acetylhomoserine aminocarboxypropyltransferase/cysteine synthase</fullName>
    </submittedName>
</protein>
<dbReference type="PIRSF" id="PIRSF001434">
    <property type="entry name" value="CGS"/>
    <property type="match status" value="1"/>
</dbReference>
<dbReference type="Gene3D" id="3.40.640.10">
    <property type="entry name" value="Type I PLP-dependent aspartate aminotransferase-like (Major domain)"/>
    <property type="match status" value="1"/>
</dbReference>
<dbReference type="InterPro" id="IPR000277">
    <property type="entry name" value="Cys/Met-Metab_PyrdxlP-dep_enz"/>
</dbReference>
<dbReference type="SUPFAM" id="SSF53383">
    <property type="entry name" value="PLP-dependent transferases"/>
    <property type="match status" value="1"/>
</dbReference>
<evidence type="ECO:0000256" key="5">
    <source>
        <dbReference type="RuleBase" id="RU362118"/>
    </source>
</evidence>
<organism evidence="6 7">
    <name type="scientific">Sulfurospirillum tamanense</name>
    <dbReference type="NCBI Taxonomy" id="2813362"/>
    <lineage>
        <taxon>Bacteria</taxon>
        <taxon>Pseudomonadati</taxon>
        <taxon>Campylobacterota</taxon>
        <taxon>Epsilonproteobacteria</taxon>
        <taxon>Campylobacterales</taxon>
        <taxon>Sulfurospirillaceae</taxon>
        <taxon>Sulfurospirillum</taxon>
    </lineage>
</organism>
<evidence type="ECO:0000256" key="2">
    <source>
        <dbReference type="ARBA" id="ARBA00009077"/>
    </source>
</evidence>
<evidence type="ECO:0000256" key="1">
    <source>
        <dbReference type="ARBA" id="ARBA00001933"/>
    </source>
</evidence>
<sequence>MKFATKALRLGAHDAHGAMRFPIYQSAAFEAKDAAALEAVFKGQSANHAYTRSTNPTTQEFEARVRGLSGAFGVVATASGMGAISNVLLGLLKTGDNFIATNHLFGNTISLFNTLFEDMGIEVRYVEHASEVEAHIDANTRLFFCEALSNPQLSIVDFEALNPVLKAHNIPLVVDTTMTPWNIFDAKAHGVDVEVVSATKFISGGGHVLGGLVLEYGTFDWAKAPNLANFYAKFGPNAFIAKLRKETYRNLGACLSPQSAYLLALGLETLDLRVKRSCESALRLAQTLEKKGLKVHYPLLESSPYCDLATKTFSQGGALLSLDMGSKEAAYALMDSFKIFKRGTNIQDNKSLAIAPYHTIYAEFSHDQKSAWGVGEGLIRLSIGLEDPEDLETDFTEIL</sequence>
<name>A0ABS2WRU0_9BACT</name>
<dbReference type="PANTHER" id="PTHR43797">
    <property type="entry name" value="HOMOCYSTEINE/CYSTEINE SYNTHASE"/>
    <property type="match status" value="1"/>
</dbReference>
<dbReference type="InterPro" id="IPR015422">
    <property type="entry name" value="PyrdxlP-dep_Trfase_small"/>
</dbReference>
<reference evidence="6" key="1">
    <citation type="submission" date="2021-02" db="EMBL/GenBank/DDBJ databases">
        <title>Sulfurospirillum tamanensis sp. nov.</title>
        <authorList>
            <person name="Frolova A."/>
            <person name="Merkel A."/>
            <person name="Slobodkin A."/>
        </authorList>
    </citation>
    <scope>NUCLEOTIDE SEQUENCE</scope>
    <source>
        <strain evidence="6">T05b</strain>
    </source>
</reference>
<evidence type="ECO:0000256" key="3">
    <source>
        <dbReference type="ARBA" id="ARBA00022679"/>
    </source>
</evidence>
<accession>A0ABS2WRU0</accession>
<reference evidence="6" key="2">
    <citation type="submission" date="2021-02" db="EMBL/GenBank/DDBJ databases">
        <authorList>
            <person name="Merkel A.Y."/>
        </authorList>
    </citation>
    <scope>NUCLEOTIDE SEQUENCE</scope>
    <source>
        <strain evidence="6">T05b</strain>
    </source>
</reference>
<evidence type="ECO:0000256" key="4">
    <source>
        <dbReference type="ARBA" id="ARBA00022898"/>
    </source>
</evidence>
<dbReference type="InterPro" id="IPR006235">
    <property type="entry name" value="OAc-hSer/O-AcSer_sulfhydrylase"/>
</dbReference>
<evidence type="ECO:0000313" key="6">
    <source>
        <dbReference type="EMBL" id="MBN2964383.1"/>
    </source>
</evidence>
<dbReference type="RefSeq" id="WP_205458935.1">
    <property type="nucleotide sequence ID" value="NZ_JAFHKK010000011.1"/>
</dbReference>
<comment type="cofactor">
    <cofactor evidence="1 5">
        <name>pyridoxal 5'-phosphate</name>
        <dbReference type="ChEBI" id="CHEBI:597326"/>
    </cofactor>
</comment>
<dbReference type="InterPro" id="IPR015424">
    <property type="entry name" value="PyrdxlP-dep_Trfase"/>
</dbReference>
<dbReference type="Gene3D" id="3.90.1150.10">
    <property type="entry name" value="Aspartate Aminotransferase, domain 1"/>
    <property type="match status" value="1"/>
</dbReference>
<dbReference type="InterPro" id="IPR015421">
    <property type="entry name" value="PyrdxlP-dep_Trfase_major"/>
</dbReference>
<proteinExistence type="inferred from homology"/>
<comment type="similarity">
    <text evidence="2 5">Belongs to the trans-sulfuration enzymes family.</text>
</comment>
<dbReference type="Pfam" id="PF01053">
    <property type="entry name" value="Cys_Met_Meta_PP"/>
    <property type="match status" value="1"/>
</dbReference>
<dbReference type="EMBL" id="JAFHKK010000011">
    <property type="protein sequence ID" value="MBN2964383.1"/>
    <property type="molecule type" value="Genomic_DNA"/>
</dbReference>
<keyword evidence="4 5" id="KW-0663">Pyridoxal phosphate</keyword>
<evidence type="ECO:0000313" key="7">
    <source>
        <dbReference type="Proteomes" id="UP000703590"/>
    </source>
</evidence>
<keyword evidence="7" id="KW-1185">Reference proteome</keyword>
<gene>
    <name evidence="6" type="ORF">JWV37_06295</name>
</gene>
<dbReference type="PANTHER" id="PTHR43797:SF2">
    <property type="entry name" value="HOMOCYSTEINE_CYSTEINE SYNTHASE"/>
    <property type="match status" value="1"/>
</dbReference>